<gene>
    <name evidence="7" type="ORF">MAF45_06960</name>
</gene>
<feature type="transmembrane region" description="Helical" evidence="6">
    <location>
        <begin position="20"/>
        <end position="42"/>
    </location>
</feature>
<feature type="transmembrane region" description="Helical" evidence="6">
    <location>
        <begin position="348"/>
        <end position="372"/>
    </location>
</feature>
<feature type="transmembrane region" description="Helical" evidence="6">
    <location>
        <begin position="292"/>
        <end position="314"/>
    </location>
</feature>
<dbReference type="InterPro" id="IPR036259">
    <property type="entry name" value="MFS_trans_sf"/>
</dbReference>
<keyword evidence="5 6" id="KW-0472">Membrane</keyword>
<keyword evidence="2" id="KW-0813">Transport</keyword>
<feature type="transmembrane region" description="Helical" evidence="6">
    <location>
        <begin position="384"/>
        <end position="405"/>
    </location>
</feature>
<dbReference type="PANTHER" id="PTHR12778">
    <property type="entry name" value="SOLUTE CARRIER FAMILY 33 ACETYL-COA TRANSPORTER -RELATED"/>
    <property type="match status" value="1"/>
</dbReference>
<feature type="transmembrane region" description="Helical" evidence="6">
    <location>
        <begin position="91"/>
        <end position="110"/>
    </location>
</feature>
<name>A0ABS9MRC6_9BURK</name>
<feature type="transmembrane region" description="Helical" evidence="6">
    <location>
        <begin position="256"/>
        <end position="280"/>
    </location>
</feature>
<organism evidence="7 8">
    <name type="scientific">Mesosutterella porci</name>
    <dbReference type="NCBI Taxonomy" id="2915351"/>
    <lineage>
        <taxon>Bacteria</taxon>
        <taxon>Pseudomonadati</taxon>
        <taxon>Pseudomonadota</taxon>
        <taxon>Betaproteobacteria</taxon>
        <taxon>Burkholderiales</taxon>
        <taxon>Sutterellaceae</taxon>
        <taxon>Mesosutterella</taxon>
    </lineage>
</organism>
<feature type="transmembrane region" description="Helical" evidence="6">
    <location>
        <begin position="194"/>
        <end position="212"/>
    </location>
</feature>
<protein>
    <submittedName>
        <fullName evidence="7">MFS transporter</fullName>
    </submittedName>
</protein>
<dbReference type="Pfam" id="PF13000">
    <property type="entry name" value="Acatn"/>
    <property type="match status" value="1"/>
</dbReference>
<dbReference type="Gene3D" id="1.20.1250.20">
    <property type="entry name" value="MFS general substrate transporter like domains"/>
    <property type="match status" value="1"/>
</dbReference>
<accession>A0ABS9MRC6</accession>
<evidence type="ECO:0000256" key="2">
    <source>
        <dbReference type="ARBA" id="ARBA00022448"/>
    </source>
</evidence>
<keyword evidence="4 6" id="KW-1133">Transmembrane helix</keyword>
<evidence type="ECO:0000313" key="7">
    <source>
        <dbReference type="EMBL" id="MCG5031181.1"/>
    </source>
</evidence>
<evidence type="ECO:0000256" key="4">
    <source>
        <dbReference type="ARBA" id="ARBA00022989"/>
    </source>
</evidence>
<feature type="transmembrane region" description="Helical" evidence="6">
    <location>
        <begin position="159"/>
        <end position="182"/>
    </location>
</feature>
<dbReference type="RefSeq" id="WP_237978870.1">
    <property type="nucleotide sequence ID" value="NZ_JAKNCT010000007.1"/>
</dbReference>
<sequence>MATGLSWIQGAKGYLTPPCIRMFFLGFSSGLPLLLVLGTLGFRLREAHVSLVTIGFMSWVGLVYAIKWLWAPVVDHLSIPVLTERLGRRRSWLAASQVALAAGLCGMAFVDPAQSLKVTVALAMFTAFASATQDIVLDAYRIESASVETQGMLAAAYQFGYRIAMIWAGAGALGIAAAVAGVNSVEYVPRAWTISYLAMAASVSVGLATVLLSPEPAPSRDAQAAPAAESGLPARLRGMFWKPLADFYERYGRWTAVLIALVAVYRISDVVMGIMANPFYSDMGFTKAEVAVVIKVFGVAMTLLGTFAGGLVVLKIGVLKALMLGGALSAGTNLLFSLLAAVGHSVPLLAVIVSADNLAGGLASAAFVAFLSGLTSRRFSATQYALLSSIMLLLPKTIAGFSGVVVDSVGYSRFFILTALIGVPVMILVWMIGRSPFARGLTPGS</sequence>
<dbReference type="PANTHER" id="PTHR12778:SF10">
    <property type="entry name" value="MAJOR FACILITATOR SUPERFAMILY DOMAIN-CONTAINING PROTEIN 3"/>
    <property type="match status" value="1"/>
</dbReference>
<evidence type="ECO:0000313" key="8">
    <source>
        <dbReference type="Proteomes" id="UP001297600"/>
    </source>
</evidence>
<reference evidence="7 8" key="1">
    <citation type="submission" date="2022-02" db="EMBL/GenBank/DDBJ databases">
        <title>Mesosutterella porci, a novel member of the family Sutterellaceae from pig feces.</title>
        <authorList>
            <person name="Wylensek D."/>
            <person name="Clavel T."/>
        </authorList>
    </citation>
    <scope>NUCLEOTIDE SEQUENCE [LARGE SCALE GENOMIC DNA]</scope>
    <source>
        <strain evidence="8">oilRF-744-wt-GAM-9</strain>
    </source>
</reference>
<proteinExistence type="predicted"/>
<dbReference type="SUPFAM" id="SSF103473">
    <property type="entry name" value="MFS general substrate transporter"/>
    <property type="match status" value="1"/>
</dbReference>
<keyword evidence="3 6" id="KW-0812">Transmembrane</keyword>
<keyword evidence="8" id="KW-1185">Reference proteome</keyword>
<dbReference type="InterPro" id="IPR004752">
    <property type="entry name" value="AmpG_permease/AT-1"/>
</dbReference>
<evidence type="ECO:0000256" key="1">
    <source>
        <dbReference type="ARBA" id="ARBA00004141"/>
    </source>
</evidence>
<dbReference type="NCBIfam" id="TIGR00901">
    <property type="entry name" value="2A0125"/>
    <property type="match status" value="1"/>
</dbReference>
<dbReference type="Proteomes" id="UP001297600">
    <property type="component" value="Unassembled WGS sequence"/>
</dbReference>
<dbReference type="EMBL" id="JAKNCT010000007">
    <property type="protein sequence ID" value="MCG5031181.1"/>
    <property type="molecule type" value="Genomic_DNA"/>
</dbReference>
<comment type="caution">
    <text evidence="7">The sequence shown here is derived from an EMBL/GenBank/DDBJ whole genome shotgun (WGS) entry which is preliminary data.</text>
</comment>
<comment type="subcellular location">
    <subcellularLocation>
        <location evidence="1">Membrane</location>
        <topology evidence="1">Multi-pass membrane protein</topology>
    </subcellularLocation>
</comment>
<feature type="transmembrane region" description="Helical" evidence="6">
    <location>
        <begin position="411"/>
        <end position="432"/>
    </location>
</feature>
<evidence type="ECO:0000256" key="6">
    <source>
        <dbReference type="SAM" id="Phobius"/>
    </source>
</evidence>
<dbReference type="InterPro" id="IPR024371">
    <property type="entry name" value="AcetylCoA_trans_1-like"/>
</dbReference>
<evidence type="ECO:0000256" key="5">
    <source>
        <dbReference type="ARBA" id="ARBA00023136"/>
    </source>
</evidence>
<evidence type="ECO:0000256" key="3">
    <source>
        <dbReference type="ARBA" id="ARBA00022692"/>
    </source>
</evidence>
<feature type="transmembrane region" description="Helical" evidence="6">
    <location>
        <begin position="321"/>
        <end position="342"/>
    </location>
</feature>
<feature type="transmembrane region" description="Helical" evidence="6">
    <location>
        <begin position="49"/>
        <end position="71"/>
    </location>
</feature>